<keyword evidence="7" id="KW-0998">Cell outer membrane</keyword>
<evidence type="ECO:0000256" key="5">
    <source>
        <dbReference type="ARBA" id="ARBA00022729"/>
    </source>
</evidence>
<name>A0A1I4SGF1_9GAMM</name>
<dbReference type="PANTHER" id="PTHR35093:SF8">
    <property type="entry name" value="OUTER MEMBRANE PROTEIN NMB0088-RELATED"/>
    <property type="match status" value="1"/>
</dbReference>
<keyword evidence="4" id="KW-0812">Transmembrane</keyword>
<dbReference type="Gene3D" id="2.40.160.60">
    <property type="entry name" value="Outer membrane protein transport protein (OMPP1/FadL/TodX)"/>
    <property type="match status" value="1"/>
</dbReference>
<dbReference type="PANTHER" id="PTHR35093">
    <property type="entry name" value="OUTER MEMBRANE PROTEIN NMB0088-RELATED"/>
    <property type="match status" value="1"/>
</dbReference>
<evidence type="ECO:0000256" key="7">
    <source>
        <dbReference type="ARBA" id="ARBA00023237"/>
    </source>
</evidence>
<feature type="signal peptide" evidence="8">
    <location>
        <begin position="1"/>
        <end position="22"/>
    </location>
</feature>
<evidence type="ECO:0000313" key="9">
    <source>
        <dbReference type="EMBL" id="SFM63464.1"/>
    </source>
</evidence>
<evidence type="ECO:0000256" key="3">
    <source>
        <dbReference type="ARBA" id="ARBA00022452"/>
    </source>
</evidence>
<evidence type="ECO:0000256" key="8">
    <source>
        <dbReference type="SAM" id="SignalP"/>
    </source>
</evidence>
<evidence type="ECO:0000256" key="6">
    <source>
        <dbReference type="ARBA" id="ARBA00023136"/>
    </source>
</evidence>
<evidence type="ECO:0000313" key="10">
    <source>
        <dbReference type="Proteomes" id="UP000243629"/>
    </source>
</evidence>
<dbReference type="SUPFAM" id="SSF56935">
    <property type="entry name" value="Porins"/>
    <property type="match status" value="1"/>
</dbReference>
<protein>
    <submittedName>
        <fullName evidence="9">Long-chain fatty acid transport protein</fullName>
    </submittedName>
</protein>
<reference evidence="10" key="1">
    <citation type="submission" date="2016-10" db="EMBL/GenBank/DDBJ databases">
        <authorList>
            <person name="Varghese N."/>
            <person name="Submissions S."/>
        </authorList>
    </citation>
    <scope>NUCLEOTIDE SEQUENCE [LARGE SCALE GENOMIC DNA]</scope>
    <source>
        <strain evidence="10">DSM 24213</strain>
    </source>
</reference>
<dbReference type="GO" id="GO:0009279">
    <property type="term" value="C:cell outer membrane"/>
    <property type="evidence" value="ECO:0007669"/>
    <property type="project" value="UniProtKB-SubCell"/>
</dbReference>
<dbReference type="OrthoDB" id="19849at2"/>
<dbReference type="GO" id="GO:0015483">
    <property type="term" value="F:long-chain fatty acid transporting porin activity"/>
    <property type="evidence" value="ECO:0007669"/>
    <property type="project" value="TreeGrafter"/>
</dbReference>
<evidence type="ECO:0000256" key="2">
    <source>
        <dbReference type="ARBA" id="ARBA00008163"/>
    </source>
</evidence>
<keyword evidence="3" id="KW-1134">Transmembrane beta strand</keyword>
<dbReference type="InterPro" id="IPR005017">
    <property type="entry name" value="OMPP1/FadL/TodX"/>
</dbReference>
<dbReference type="Proteomes" id="UP000243629">
    <property type="component" value="Unassembled WGS sequence"/>
</dbReference>
<organism evidence="9 10">
    <name type="scientific">Halopseudomonas yangmingensis</name>
    <dbReference type="NCBI Taxonomy" id="1720063"/>
    <lineage>
        <taxon>Bacteria</taxon>
        <taxon>Pseudomonadati</taxon>
        <taxon>Pseudomonadota</taxon>
        <taxon>Gammaproteobacteria</taxon>
        <taxon>Pseudomonadales</taxon>
        <taxon>Pseudomonadaceae</taxon>
        <taxon>Halopseudomonas</taxon>
    </lineage>
</organism>
<comment type="similarity">
    <text evidence="2">Belongs to the OmpP1/FadL family.</text>
</comment>
<gene>
    <name evidence="9" type="ORF">SAMN05216217_11019</name>
</gene>
<dbReference type="Pfam" id="PF03349">
    <property type="entry name" value="Toluene_X"/>
    <property type="match status" value="1"/>
</dbReference>
<evidence type="ECO:0000256" key="4">
    <source>
        <dbReference type="ARBA" id="ARBA00022692"/>
    </source>
</evidence>
<keyword evidence="5 8" id="KW-0732">Signal</keyword>
<evidence type="ECO:0000256" key="1">
    <source>
        <dbReference type="ARBA" id="ARBA00004571"/>
    </source>
</evidence>
<dbReference type="AlphaFoldDB" id="A0A1I4SGF1"/>
<feature type="chain" id="PRO_5017226644" evidence="8">
    <location>
        <begin position="23"/>
        <end position="413"/>
    </location>
</feature>
<sequence length="413" mass="44788">MKKILASLLAVGVAGASGIAAGAGFALNEQSISAMGTSFAGRSSSASDATTLYGNPAGMALLDRAQASGGLAVIHASSRIDSASANSPFGTEVQGSNKGDMVPFTGVPMGFYVRPLDERWHAGVGIYVPFGMITDYERGFQGRYFGDYSEVRVITLQPTLSYKVNERLSLGFGPTLNRVDGRLETAVFTGTATDGRIIIKGDDTAVGYNLGALLQVTPATRLGVTYHSMVDYRLEGRVQVRNLPPPVNGNYPATLDLRTPEMIDLSVTHQLDPRWTLHAGAAWTRWSRLQTIKPVSAFPSAIEEKQHWNDSWAYAFGATLQLNPRLQLRSGIAFDQSPTNNIERSPRIPSGDRVAVSLGLGWQLSEQTSVDLAWSYLREEDTDIDISNPRKGNYRATYKNSAHGLGAQFNYLF</sequence>
<comment type="subcellular location">
    <subcellularLocation>
        <location evidence="1">Cell outer membrane</location>
        <topology evidence="1">Multi-pass membrane protein</topology>
    </subcellularLocation>
</comment>
<keyword evidence="10" id="KW-1185">Reference proteome</keyword>
<dbReference type="EMBL" id="FOUI01000010">
    <property type="protein sequence ID" value="SFM63464.1"/>
    <property type="molecule type" value="Genomic_DNA"/>
</dbReference>
<proteinExistence type="inferred from homology"/>
<keyword evidence="6" id="KW-0472">Membrane</keyword>
<accession>A0A1I4SGF1</accession>
<dbReference type="STRING" id="1720063.SAMN05216217_11019"/>
<dbReference type="RefSeq" id="WP_093476314.1">
    <property type="nucleotide sequence ID" value="NZ_FOUI01000010.1"/>
</dbReference>